<evidence type="ECO:0000313" key="2">
    <source>
        <dbReference type="EMBL" id="KAF2453111.1"/>
    </source>
</evidence>
<feature type="chain" id="PRO_5025487445" evidence="1">
    <location>
        <begin position="16"/>
        <end position="134"/>
    </location>
</feature>
<evidence type="ECO:0000256" key="1">
    <source>
        <dbReference type="SAM" id="SignalP"/>
    </source>
</evidence>
<reference evidence="2" key="1">
    <citation type="journal article" date="2020" name="Stud. Mycol.">
        <title>101 Dothideomycetes genomes: a test case for predicting lifestyles and emergence of pathogens.</title>
        <authorList>
            <person name="Haridas S."/>
            <person name="Albert R."/>
            <person name="Binder M."/>
            <person name="Bloem J."/>
            <person name="Labutti K."/>
            <person name="Salamov A."/>
            <person name="Andreopoulos B."/>
            <person name="Baker S."/>
            <person name="Barry K."/>
            <person name="Bills G."/>
            <person name="Bluhm B."/>
            <person name="Cannon C."/>
            <person name="Castanera R."/>
            <person name="Culley D."/>
            <person name="Daum C."/>
            <person name="Ezra D."/>
            <person name="Gonzalez J."/>
            <person name="Henrissat B."/>
            <person name="Kuo A."/>
            <person name="Liang C."/>
            <person name="Lipzen A."/>
            <person name="Lutzoni F."/>
            <person name="Magnuson J."/>
            <person name="Mondo S."/>
            <person name="Nolan M."/>
            <person name="Ohm R."/>
            <person name="Pangilinan J."/>
            <person name="Park H.-J."/>
            <person name="Ramirez L."/>
            <person name="Alfaro M."/>
            <person name="Sun H."/>
            <person name="Tritt A."/>
            <person name="Yoshinaga Y."/>
            <person name="Zwiers L.-H."/>
            <person name="Turgeon B."/>
            <person name="Goodwin S."/>
            <person name="Spatafora J."/>
            <person name="Crous P."/>
            <person name="Grigoriev I."/>
        </authorList>
    </citation>
    <scope>NUCLEOTIDE SEQUENCE</scope>
    <source>
        <strain evidence="2">ATCC 16933</strain>
    </source>
</reference>
<proteinExistence type="predicted"/>
<sequence>MGFINLCMCIHVCVGVYPLSTSCALCFPVRPAGVQGLEALSSIYASGQQFLKAIAKFYSEISKCIGRSSGQEQEHLDQLLNQYSNGSKARHSNYSLPDTSFEVNPRQQSCPWLALNRCPPVCCPSARLSADIEQ</sequence>
<dbReference type="EMBL" id="MU001700">
    <property type="protein sequence ID" value="KAF2453111.1"/>
    <property type="molecule type" value="Genomic_DNA"/>
</dbReference>
<keyword evidence="1" id="KW-0732">Signal</keyword>
<protein>
    <submittedName>
        <fullName evidence="2">Uncharacterized protein</fullName>
    </submittedName>
</protein>
<accession>A0A6A6NN23</accession>
<dbReference type="Proteomes" id="UP000799766">
    <property type="component" value="Unassembled WGS sequence"/>
</dbReference>
<feature type="signal peptide" evidence="1">
    <location>
        <begin position="1"/>
        <end position="15"/>
    </location>
</feature>
<dbReference type="AlphaFoldDB" id="A0A6A6NN23"/>
<organism evidence="2 3">
    <name type="scientific">Lineolata rhizophorae</name>
    <dbReference type="NCBI Taxonomy" id="578093"/>
    <lineage>
        <taxon>Eukaryota</taxon>
        <taxon>Fungi</taxon>
        <taxon>Dikarya</taxon>
        <taxon>Ascomycota</taxon>
        <taxon>Pezizomycotina</taxon>
        <taxon>Dothideomycetes</taxon>
        <taxon>Dothideomycetes incertae sedis</taxon>
        <taxon>Lineolatales</taxon>
        <taxon>Lineolataceae</taxon>
        <taxon>Lineolata</taxon>
    </lineage>
</organism>
<gene>
    <name evidence="2" type="ORF">BDY21DRAFT_147008</name>
</gene>
<evidence type="ECO:0000313" key="3">
    <source>
        <dbReference type="Proteomes" id="UP000799766"/>
    </source>
</evidence>
<keyword evidence="3" id="KW-1185">Reference proteome</keyword>
<name>A0A6A6NN23_9PEZI</name>